<dbReference type="FunFam" id="2.40.30.170:FF:000010">
    <property type="entry name" value="Efflux RND transporter periplasmic adaptor subunit"/>
    <property type="match status" value="1"/>
</dbReference>
<dbReference type="Pfam" id="PF25973">
    <property type="entry name" value="BSH_CzcB"/>
    <property type="match status" value="1"/>
</dbReference>
<evidence type="ECO:0000313" key="8">
    <source>
        <dbReference type="Proteomes" id="UP000321374"/>
    </source>
</evidence>
<dbReference type="InterPro" id="IPR058792">
    <property type="entry name" value="Beta-barrel_RND_2"/>
</dbReference>
<dbReference type="AlphaFoldDB" id="A0A5C7WLK9"/>
<dbReference type="STRING" id="1122236.GCA_000378225_01167"/>
<evidence type="ECO:0000256" key="1">
    <source>
        <dbReference type="ARBA" id="ARBA00009477"/>
    </source>
</evidence>
<dbReference type="Pfam" id="PF25975">
    <property type="entry name" value="CzcB_C"/>
    <property type="match status" value="1"/>
</dbReference>
<evidence type="ECO:0000259" key="5">
    <source>
        <dbReference type="Pfam" id="PF25973"/>
    </source>
</evidence>
<dbReference type="Gene3D" id="2.40.30.170">
    <property type="match status" value="1"/>
</dbReference>
<dbReference type="Gene3D" id="2.40.420.20">
    <property type="match status" value="1"/>
</dbReference>
<dbReference type="Gene3D" id="1.10.287.470">
    <property type="entry name" value="Helix hairpin bin"/>
    <property type="match status" value="1"/>
</dbReference>
<dbReference type="PROSITE" id="PS51257">
    <property type="entry name" value="PROKAR_LIPOPROTEIN"/>
    <property type="match status" value="1"/>
</dbReference>
<evidence type="ECO:0000259" key="4">
    <source>
        <dbReference type="Pfam" id="PF25954"/>
    </source>
</evidence>
<name>A0A5C7WLK9_METME</name>
<evidence type="ECO:0000313" key="7">
    <source>
        <dbReference type="EMBL" id="TXI37584.1"/>
    </source>
</evidence>
<dbReference type="GO" id="GO:0022857">
    <property type="term" value="F:transmembrane transporter activity"/>
    <property type="evidence" value="ECO:0007669"/>
    <property type="project" value="InterPro"/>
</dbReference>
<feature type="chain" id="PRO_5022676003" evidence="3">
    <location>
        <begin position="23"/>
        <end position="383"/>
    </location>
</feature>
<comment type="caution">
    <text evidence="7">The sequence shown here is derived from an EMBL/GenBank/DDBJ whole genome shotgun (WGS) entry which is preliminary data.</text>
</comment>
<feature type="domain" description="CusB-like beta-barrel" evidence="4">
    <location>
        <begin position="231"/>
        <end position="306"/>
    </location>
</feature>
<organism evidence="7 8">
    <name type="scientific">Methylophilus methylotrophus</name>
    <name type="common">Bacterium W3A1</name>
    <dbReference type="NCBI Taxonomy" id="17"/>
    <lineage>
        <taxon>Bacteria</taxon>
        <taxon>Pseudomonadati</taxon>
        <taxon>Pseudomonadota</taxon>
        <taxon>Betaproteobacteria</taxon>
        <taxon>Nitrosomonadales</taxon>
        <taxon>Methylophilaceae</taxon>
        <taxon>Methylophilus</taxon>
    </lineage>
</organism>
<comment type="similarity">
    <text evidence="1">Belongs to the membrane fusion protein (MFP) (TC 8.A.1) family.</text>
</comment>
<proteinExistence type="inferred from homology"/>
<dbReference type="InterPro" id="IPR058649">
    <property type="entry name" value="CzcB_C"/>
</dbReference>
<dbReference type="Proteomes" id="UP000321374">
    <property type="component" value="Unassembled WGS sequence"/>
</dbReference>
<dbReference type="EMBL" id="SSGG01000050">
    <property type="protein sequence ID" value="TXI37584.1"/>
    <property type="molecule type" value="Genomic_DNA"/>
</dbReference>
<keyword evidence="2" id="KW-0813">Transport</keyword>
<keyword evidence="3" id="KW-0732">Signal</keyword>
<feature type="signal peptide" evidence="3">
    <location>
        <begin position="1"/>
        <end position="22"/>
    </location>
</feature>
<feature type="domain" description="CzcB-like barrel-sandwich hybrid" evidence="5">
    <location>
        <begin position="82"/>
        <end position="227"/>
    </location>
</feature>
<dbReference type="Gene3D" id="2.40.50.100">
    <property type="match status" value="1"/>
</dbReference>
<accession>A0A5C7WLK9</accession>
<evidence type="ECO:0000256" key="2">
    <source>
        <dbReference type="ARBA" id="ARBA00022448"/>
    </source>
</evidence>
<dbReference type="NCBIfam" id="TIGR01730">
    <property type="entry name" value="RND_mfp"/>
    <property type="match status" value="1"/>
</dbReference>
<reference evidence="7 8" key="1">
    <citation type="submission" date="2018-09" db="EMBL/GenBank/DDBJ databases">
        <title>Metagenome Assembled Genomes from an Advanced Water Purification Facility.</title>
        <authorList>
            <person name="Stamps B.W."/>
            <person name="Spear J.R."/>
        </authorList>
    </citation>
    <scope>NUCLEOTIDE SEQUENCE [LARGE SCALE GENOMIC DNA]</scope>
    <source>
        <strain evidence="7">Bin_42_2</strain>
    </source>
</reference>
<dbReference type="InterPro" id="IPR051909">
    <property type="entry name" value="MFP_Cation_Efflux"/>
</dbReference>
<evidence type="ECO:0000256" key="3">
    <source>
        <dbReference type="SAM" id="SignalP"/>
    </source>
</evidence>
<dbReference type="GO" id="GO:0016020">
    <property type="term" value="C:membrane"/>
    <property type="evidence" value="ECO:0007669"/>
    <property type="project" value="InterPro"/>
</dbReference>
<sequence length="383" mass="41596">MSRVLFSTLLTAALAVMSTACSEKPAPAPETKEVVDPSLVTLTKELQANVKTGPVTEIQFVDTLRIPGRIQVDEQFESRAGASITGRISTLDVNLGDEVKAGQRLATIKSTELAQYQLSYIKASQQMQLHKKAVDRAKQLLEADVISQAELQRREGELNAANAELNAARDQLLVLGMAPNSISQLGLANSGMSTSQVNSKITGTVIERKARLGQVVAPAEELFVIADLSHVWAVAEIPEQQIAHISEGQSINIEVPALDDAELTGTLAFVGDIVNPATRTVMARANISNNKMLLKPDMLITILLEAKPEKVVAVPATAVVRENNADHVFVQTMKPTQYKLIPVTLGRTYEGQREVLQGLQPGDQIVLDGAFHVNNERKRKEME</sequence>
<dbReference type="PANTHER" id="PTHR30097">
    <property type="entry name" value="CATION EFFLUX SYSTEM PROTEIN CUSB"/>
    <property type="match status" value="1"/>
</dbReference>
<dbReference type="SUPFAM" id="SSF111369">
    <property type="entry name" value="HlyD-like secretion proteins"/>
    <property type="match status" value="1"/>
</dbReference>
<dbReference type="InterPro" id="IPR058647">
    <property type="entry name" value="BSH_CzcB-like"/>
</dbReference>
<protein>
    <submittedName>
        <fullName evidence="7">Efflux RND transporter periplasmic adaptor subunit</fullName>
    </submittedName>
</protein>
<dbReference type="InterPro" id="IPR006143">
    <property type="entry name" value="RND_pump_MFP"/>
</dbReference>
<feature type="domain" description="CzcB-like C-terminal circularly permuted SH3-like" evidence="6">
    <location>
        <begin position="312"/>
        <end position="373"/>
    </location>
</feature>
<gene>
    <name evidence="7" type="ORF">E6Q51_02925</name>
</gene>
<dbReference type="Pfam" id="PF25954">
    <property type="entry name" value="Beta-barrel_RND_2"/>
    <property type="match status" value="1"/>
</dbReference>
<evidence type="ECO:0000259" key="6">
    <source>
        <dbReference type="Pfam" id="PF25975"/>
    </source>
</evidence>